<protein>
    <submittedName>
        <fullName evidence="4">Dienelactone hydrolase family protein</fullName>
    </submittedName>
</protein>
<dbReference type="Proteomes" id="UP000601768">
    <property type="component" value="Unassembled WGS sequence"/>
</dbReference>
<keyword evidence="2" id="KW-0732">Signal</keyword>
<feature type="domain" description="Dienelactone hydrolase" evidence="3">
    <location>
        <begin position="82"/>
        <end position="281"/>
    </location>
</feature>
<dbReference type="PANTHER" id="PTHR22946:SF9">
    <property type="entry name" value="POLYKETIDE TRANSFERASE AF380"/>
    <property type="match status" value="1"/>
</dbReference>
<dbReference type="InterPro" id="IPR029058">
    <property type="entry name" value="AB_hydrolase_fold"/>
</dbReference>
<reference evidence="4" key="2">
    <citation type="submission" date="2020-08" db="EMBL/GenBank/DDBJ databases">
        <authorList>
            <person name="Lai Q."/>
        </authorList>
    </citation>
    <scope>NUCLEOTIDE SEQUENCE</scope>
    <source>
        <strain evidence="4">S27-2</strain>
    </source>
</reference>
<name>A0A8J6IVD8_9ALTE</name>
<gene>
    <name evidence="4" type="ORF">H8B19_16100</name>
</gene>
<dbReference type="AlphaFoldDB" id="A0A8J6IVD8"/>
<dbReference type="PANTHER" id="PTHR22946">
    <property type="entry name" value="DIENELACTONE HYDROLASE DOMAIN-CONTAINING PROTEIN-RELATED"/>
    <property type="match status" value="1"/>
</dbReference>
<dbReference type="EMBL" id="JACNEP010000017">
    <property type="protein sequence ID" value="MBC3767401.1"/>
    <property type="molecule type" value="Genomic_DNA"/>
</dbReference>
<keyword evidence="5" id="KW-1185">Reference proteome</keyword>
<evidence type="ECO:0000313" key="5">
    <source>
        <dbReference type="Proteomes" id="UP000601768"/>
    </source>
</evidence>
<keyword evidence="1 4" id="KW-0378">Hydrolase</keyword>
<dbReference type="SUPFAM" id="SSF53474">
    <property type="entry name" value="alpha/beta-Hydrolases"/>
    <property type="match status" value="1"/>
</dbReference>
<dbReference type="InterPro" id="IPR002925">
    <property type="entry name" value="Dienelactn_hydro"/>
</dbReference>
<comment type="caution">
    <text evidence="4">The sequence shown here is derived from an EMBL/GenBank/DDBJ whole genome shotgun (WGS) entry which is preliminary data.</text>
</comment>
<evidence type="ECO:0000256" key="2">
    <source>
        <dbReference type="SAM" id="SignalP"/>
    </source>
</evidence>
<dbReference type="Pfam" id="PF01738">
    <property type="entry name" value="DLH"/>
    <property type="match status" value="1"/>
</dbReference>
<sequence length="365" mass="39756">MFKLITNLPRLVLFAGVLLANSSLHAQQAAKALPSLPPLPEYPAVTQIDANTSGEIYFQSTNPGDYKQLVLADQPSPDITVKALLTLPNNATAEHPVSAMVILHGSGGILPSRELDYAKWLAGQGVATMVIDTYAARGVTEQTPYGLRVAIVSDADEVADAYAALKLLNQHPLINHNKIGVMGFSYGGMATRAALDKRIYQNLANGVAPFALHVDFYGPCHFSLQSEHTTGAPYFSFRGAEDASNDLARCAKVEQHIRQTGSTAGSHIFANAGHGWEMTTERKFVATLNPAPCEQLLTPEGNWQLNGKLIEMPDNSDATIQFQTRLQLLGQMKQSCMSEGYIMGKDNVTHVQSNKMLFELIQRYL</sequence>
<dbReference type="Gene3D" id="3.40.50.1820">
    <property type="entry name" value="alpha/beta hydrolase"/>
    <property type="match status" value="1"/>
</dbReference>
<feature type="chain" id="PRO_5035281990" evidence="2">
    <location>
        <begin position="27"/>
        <end position="365"/>
    </location>
</feature>
<reference evidence="4" key="1">
    <citation type="journal article" date="2018" name="Int. J. Syst. Evol. Microbiol.">
        <title>Neptunicella marina gen. nov., sp. nov., isolated from surface seawater.</title>
        <authorList>
            <person name="Liu X."/>
            <person name="Lai Q."/>
            <person name="Du Y."/>
            <person name="Zhang X."/>
            <person name="Liu Z."/>
            <person name="Sun F."/>
            <person name="Shao Z."/>
        </authorList>
    </citation>
    <scope>NUCLEOTIDE SEQUENCE</scope>
    <source>
        <strain evidence="4">S27-2</strain>
    </source>
</reference>
<dbReference type="GO" id="GO:0052689">
    <property type="term" value="F:carboxylic ester hydrolase activity"/>
    <property type="evidence" value="ECO:0007669"/>
    <property type="project" value="UniProtKB-ARBA"/>
</dbReference>
<dbReference type="InterPro" id="IPR050261">
    <property type="entry name" value="FrsA_esterase"/>
</dbReference>
<evidence type="ECO:0000313" key="4">
    <source>
        <dbReference type="EMBL" id="MBC3767401.1"/>
    </source>
</evidence>
<dbReference type="RefSeq" id="WP_186507920.1">
    <property type="nucleotide sequence ID" value="NZ_JACNEP010000017.1"/>
</dbReference>
<organism evidence="4 5">
    <name type="scientific">Neptunicella marina</name>
    <dbReference type="NCBI Taxonomy" id="2125989"/>
    <lineage>
        <taxon>Bacteria</taxon>
        <taxon>Pseudomonadati</taxon>
        <taxon>Pseudomonadota</taxon>
        <taxon>Gammaproteobacteria</taxon>
        <taxon>Alteromonadales</taxon>
        <taxon>Alteromonadaceae</taxon>
        <taxon>Neptunicella</taxon>
    </lineage>
</organism>
<evidence type="ECO:0000259" key="3">
    <source>
        <dbReference type="Pfam" id="PF01738"/>
    </source>
</evidence>
<feature type="signal peptide" evidence="2">
    <location>
        <begin position="1"/>
        <end position="26"/>
    </location>
</feature>
<accession>A0A8J6IVD8</accession>
<evidence type="ECO:0000256" key="1">
    <source>
        <dbReference type="ARBA" id="ARBA00022801"/>
    </source>
</evidence>
<proteinExistence type="predicted"/>